<dbReference type="EMBL" id="JAWDGP010000900">
    <property type="protein sequence ID" value="KAK3796216.1"/>
    <property type="molecule type" value="Genomic_DNA"/>
</dbReference>
<proteinExistence type="predicted"/>
<protein>
    <submittedName>
        <fullName evidence="1">Uncharacterized protein</fullName>
    </submittedName>
</protein>
<evidence type="ECO:0000313" key="2">
    <source>
        <dbReference type="Proteomes" id="UP001283361"/>
    </source>
</evidence>
<evidence type="ECO:0000313" key="1">
    <source>
        <dbReference type="EMBL" id="KAK3796216.1"/>
    </source>
</evidence>
<keyword evidence="2" id="KW-1185">Reference proteome</keyword>
<accession>A0AAE1E6N6</accession>
<organism evidence="1 2">
    <name type="scientific">Elysia crispata</name>
    <name type="common">lettuce slug</name>
    <dbReference type="NCBI Taxonomy" id="231223"/>
    <lineage>
        <taxon>Eukaryota</taxon>
        <taxon>Metazoa</taxon>
        <taxon>Spiralia</taxon>
        <taxon>Lophotrochozoa</taxon>
        <taxon>Mollusca</taxon>
        <taxon>Gastropoda</taxon>
        <taxon>Heterobranchia</taxon>
        <taxon>Euthyneura</taxon>
        <taxon>Panpulmonata</taxon>
        <taxon>Sacoglossa</taxon>
        <taxon>Placobranchoidea</taxon>
        <taxon>Plakobranchidae</taxon>
        <taxon>Elysia</taxon>
    </lineage>
</organism>
<sequence>MHLRHCETHSDDYGLTAEVLLMSNYVANGVSEPPLAPKTECLALPDALSKTFTSVSTDMDHVGHAEEDSPSFFKELLGKYETKKKCEKRINNDFVELLNLTMTANKPKYQ</sequence>
<dbReference type="Proteomes" id="UP001283361">
    <property type="component" value="Unassembled WGS sequence"/>
</dbReference>
<comment type="caution">
    <text evidence="1">The sequence shown here is derived from an EMBL/GenBank/DDBJ whole genome shotgun (WGS) entry which is preliminary data.</text>
</comment>
<dbReference type="AlphaFoldDB" id="A0AAE1E6N6"/>
<gene>
    <name evidence="1" type="ORF">RRG08_006787</name>
</gene>
<name>A0AAE1E6N6_9GAST</name>
<reference evidence="1" key="1">
    <citation type="journal article" date="2023" name="G3 (Bethesda)">
        <title>A reference genome for the long-term kleptoplast-retaining sea slug Elysia crispata morphotype clarki.</title>
        <authorList>
            <person name="Eastman K.E."/>
            <person name="Pendleton A.L."/>
            <person name="Shaikh M.A."/>
            <person name="Suttiyut T."/>
            <person name="Ogas R."/>
            <person name="Tomko P."/>
            <person name="Gavelis G."/>
            <person name="Widhalm J.R."/>
            <person name="Wisecaver J.H."/>
        </authorList>
    </citation>
    <scope>NUCLEOTIDE SEQUENCE</scope>
    <source>
        <strain evidence="1">ECLA1</strain>
    </source>
</reference>